<proteinExistence type="predicted"/>
<organism evidence="1 2">
    <name type="scientific">Lepagella muris</name>
    <dbReference type="NCBI Taxonomy" id="3032870"/>
    <lineage>
        <taxon>Bacteria</taxon>
        <taxon>Pseudomonadati</taxon>
        <taxon>Bacteroidota</taxon>
        <taxon>Bacteroidia</taxon>
        <taxon>Bacteroidales</taxon>
        <taxon>Muribaculaceae</taxon>
        <taxon>Lepagella</taxon>
    </lineage>
</organism>
<reference evidence="1" key="1">
    <citation type="submission" date="2019-04" db="EMBL/GenBank/DDBJ databases">
        <title>Microbes associate with the intestines of laboratory mice.</title>
        <authorList>
            <person name="Navarre W."/>
            <person name="Wong E."/>
            <person name="Huang K."/>
            <person name="Tropini C."/>
            <person name="Ng K."/>
            <person name="Yu B."/>
        </authorList>
    </citation>
    <scope>NUCLEOTIDE SEQUENCE</scope>
    <source>
        <strain evidence="1">NM04_E33</strain>
    </source>
</reference>
<gene>
    <name evidence="1" type="ORF">E5331_04635</name>
</gene>
<sequence>MKTITDRHFERIDEFFVNEFIEEGLILDGCIINIFDVVSVNFIGKVEIRNCILSEFKILGCWFEGGLSFSHNIVKSPINYEMGGHNKEVFELNGNIFNGFFSFFDCQFDAEERIENNIFMQGSDLLYKEQKGFDNSFNNGLILTNNLGRLDMMECTACN</sequence>
<name>A0AC61RJJ4_9BACT</name>
<keyword evidence="2" id="KW-1185">Reference proteome</keyword>
<dbReference type="EMBL" id="SRYB01000004">
    <property type="protein sequence ID" value="TGY80074.1"/>
    <property type="molecule type" value="Genomic_DNA"/>
</dbReference>
<protein>
    <submittedName>
        <fullName evidence="1">Uncharacterized protein</fullName>
    </submittedName>
</protein>
<evidence type="ECO:0000313" key="1">
    <source>
        <dbReference type="EMBL" id="TGY80074.1"/>
    </source>
</evidence>
<dbReference type="Proteomes" id="UP000306319">
    <property type="component" value="Unassembled WGS sequence"/>
</dbReference>
<evidence type="ECO:0000313" key="2">
    <source>
        <dbReference type="Proteomes" id="UP000306319"/>
    </source>
</evidence>
<accession>A0AC61RJJ4</accession>
<comment type="caution">
    <text evidence="1">The sequence shown here is derived from an EMBL/GenBank/DDBJ whole genome shotgun (WGS) entry which is preliminary data.</text>
</comment>